<evidence type="ECO:0000256" key="9">
    <source>
        <dbReference type="RuleBase" id="RU003750"/>
    </source>
</evidence>
<evidence type="ECO:0000256" key="3">
    <source>
        <dbReference type="ARBA" id="ARBA00007897"/>
    </source>
</evidence>
<dbReference type="RefSeq" id="WP_344977113.1">
    <property type="nucleotide sequence ID" value="NZ_BAAAVI010000043.1"/>
</dbReference>
<proteinExistence type="inferred from homology"/>
<reference evidence="12 13" key="1">
    <citation type="journal article" date="2019" name="Int. J. Syst. Evol. Microbiol.">
        <title>The Global Catalogue of Microorganisms (GCM) 10K type strain sequencing project: providing services to taxonomists for standard genome sequencing and annotation.</title>
        <authorList>
            <consortium name="The Broad Institute Genomics Platform"/>
            <consortium name="The Broad Institute Genome Sequencing Center for Infectious Disease"/>
            <person name="Wu L."/>
            <person name="Ma J."/>
        </authorList>
    </citation>
    <scope>NUCLEOTIDE SEQUENCE [LARGE SCALE GENOMIC DNA]</scope>
    <source>
        <strain evidence="12 13">JCM 6242</strain>
    </source>
</reference>
<comment type="catalytic activity">
    <reaction evidence="1">
        <text>1D-myo-inositol 3-phosphate + CTP + H(+) = CDP-1L-myo-inositol + diphosphate</text>
        <dbReference type="Rhea" id="RHEA:30647"/>
        <dbReference type="ChEBI" id="CHEBI:15378"/>
        <dbReference type="ChEBI" id="CHEBI:33019"/>
        <dbReference type="ChEBI" id="CHEBI:37563"/>
        <dbReference type="ChEBI" id="CHEBI:58401"/>
        <dbReference type="ChEBI" id="CHEBI:62573"/>
        <dbReference type="EC" id="2.7.7.74"/>
    </reaction>
</comment>
<dbReference type="Proteomes" id="UP001500831">
    <property type="component" value="Unassembled WGS sequence"/>
</dbReference>
<evidence type="ECO:0000256" key="5">
    <source>
        <dbReference type="ARBA" id="ARBA00013268"/>
    </source>
</evidence>
<comment type="similarity">
    <text evidence="9">Belongs to the CDP-alcohol phosphatidyltransferase class-I family.</text>
</comment>
<comment type="catalytic activity">
    <reaction evidence="8">
        <text>CDP-1L-myo-inositol + 1D-myo-inositol 3-phosphate = bis(1L-myo-inositol) 3,1'-phosphate 1-phosphate + CMP + H(+)</text>
        <dbReference type="Rhea" id="RHEA:31327"/>
        <dbReference type="ChEBI" id="CHEBI:15378"/>
        <dbReference type="ChEBI" id="CHEBI:58401"/>
        <dbReference type="ChEBI" id="CHEBI:60377"/>
        <dbReference type="ChEBI" id="CHEBI:62573"/>
        <dbReference type="ChEBI" id="CHEBI:62576"/>
        <dbReference type="EC" id="2.7.8.34"/>
    </reaction>
</comment>
<evidence type="ECO:0000256" key="1">
    <source>
        <dbReference type="ARBA" id="ARBA00000729"/>
    </source>
</evidence>
<name>A0ABN3W5T0_9ACTN</name>
<dbReference type="EMBL" id="BAAAVI010000043">
    <property type="protein sequence ID" value="GAA2889051.1"/>
    <property type="molecule type" value="Genomic_DNA"/>
</dbReference>
<keyword evidence="13" id="KW-1185">Reference proteome</keyword>
<feature type="compositionally biased region" description="Low complexity" evidence="10">
    <location>
        <begin position="479"/>
        <end position="491"/>
    </location>
</feature>
<evidence type="ECO:0000256" key="6">
    <source>
        <dbReference type="ARBA" id="ARBA00018322"/>
    </source>
</evidence>
<dbReference type="InterPro" id="IPR029044">
    <property type="entry name" value="Nucleotide-diphossugar_trans"/>
</dbReference>
<dbReference type="EC" id="2.7.8.34" evidence="5"/>
<keyword evidence="11" id="KW-0472">Membrane</keyword>
<organism evidence="12 13">
    <name type="scientific">Streptosporangium fragile</name>
    <dbReference type="NCBI Taxonomy" id="46186"/>
    <lineage>
        <taxon>Bacteria</taxon>
        <taxon>Bacillati</taxon>
        <taxon>Actinomycetota</taxon>
        <taxon>Actinomycetes</taxon>
        <taxon>Streptosporangiales</taxon>
        <taxon>Streptosporangiaceae</taxon>
        <taxon>Streptosporangium</taxon>
    </lineage>
</organism>
<evidence type="ECO:0000256" key="4">
    <source>
        <dbReference type="ARBA" id="ARBA00012504"/>
    </source>
</evidence>
<evidence type="ECO:0000256" key="8">
    <source>
        <dbReference type="ARBA" id="ARBA00049235"/>
    </source>
</evidence>
<evidence type="ECO:0000313" key="12">
    <source>
        <dbReference type="EMBL" id="GAA2889051.1"/>
    </source>
</evidence>
<dbReference type="InterPro" id="IPR000462">
    <property type="entry name" value="CDP-OH_P_trans"/>
</dbReference>
<keyword evidence="11" id="KW-1133">Transmembrane helix</keyword>
<evidence type="ECO:0000256" key="7">
    <source>
        <dbReference type="ARBA" id="ARBA00022679"/>
    </source>
</evidence>
<protein>
    <recommendedName>
        <fullName evidence="6">Bifunctional IPC transferase and DIPP synthase</fullName>
        <ecNumber evidence="4">2.7.7.74</ecNumber>
        <ecNumber evidence="5">2.7.8.34</ecNumber>
    </recommendedName>
</protein>
<dbReference type="Pfam" id="PF01066">
    <property type="entry name" value="CDP-OH_P_transf"/>
    <property type="match status" value="1"/>
</dbReference>
<comment type="similarity">
    <text evidence="2">In the C-terminal section; belongs to the CDP-alcohol phosphatidyltransferase class-I family.</text>
</comment>
<gene>
    <name evidence="12" type="ORF">GCM10010517_53140</name>
</gene>
<feature type="region of interest" description="Disordered" evidence="10">
    <location>
        <begin position="430"/>
        <end position="491"/>
    </location>
</feature>
<dbReference type="Gene3D" id="1.20.120.1760">
    <property type="match status" value="1"/>
</dbReference>
<keyword evidence="7 9" id="KW-0808">Transferase</keyword>
<evidence type="ECO:0000313" key="13">
    <source>
        <dbReference type="Proteomes" id="UP001500831"/>
    </source>
</evidence>
<evidence type="ECO:0000256" key="10">
    <source>
        <dbReference type="SAM" id="MobiDB-lite"/>
    </source>
</evidence>
<dbReference type="EC" id="2.7.7.74" evidence="4"/>
<accession>A0ABN3W5T0</accession>
<feature type="transmembrane region" description="Helical" evidence="11">
    <location>
        <begin position="584"/>
        <end position="604"/>
    </location>
</feature>
<dbReference type="SUPFAM" id="SSF53448">
    <property type="entry name" value="Nucleotide-diphospho-sugar transferases"/>
    <property type="match status" value="1"/>
</dbReference>
<evidence type="ECO:0000256" key="2">
    <source>
        <dbReference type="ARBA" id="ARBA00006982"/>
    </source>
</evidence>
<sequence>MPDPHATTPSAASGTAVVVLATTEASGLRCAEGTLPDRLTGQLVTLPVRDVHVVTRAVDIIHAPGGTHMIGAEGSRGLADDLRRVARAARASTGPVAVVAGDLVAHTEALAVLFAHPARDTAALVSTGDDPGPPGPPVRVEGGKVVAAATSFHEAEEANGTFRGAFQVGADDRVGFAETAEALADLVEAGRFGPMDGGEAADLLLVGLIRSGAQVRAARLGPLHAVRVTGQAEADAAVSRLAQVDEAAARLDAAVKTNDGFFATYGVSSWSRYLVKPAARLRLTPNAVTGISVGLAALAAVWFSAGTRPALIAGAVLLYLSFVLDCVDGQLARYTRAFSPLGAWLDATFDRVKEYAVYVGLAFGYTAGLESTGGGPDGIWALAVAAMILQVLRHMIDFSYAGARADAGRVGAAWARTAGSLTARVDEARRLVPLHAPEPSDAGRSGRPGPGGRPAPGGPASGTGPAAETGTGAGPGPAPESGAGPAPETAVTAGAGLAPEAGVAVGVAAQGGIGSEGAGAVATPRAPRRTAGDPEGGNAVVRLSRSLEGISVTRWLKKIIVLPIGERMALIAVTAAVFNARVTFIALLVWGGVAALYTLTGRVGRSLSR</sequence>
<dbReference type="InterPro" id="IPR043130">
    <property type="entry name" value="CDP-OH_PTrfase_TM_dom"/>
</dbReference>
<evidence type="ECO:0000256" key="11">
    <source>
        <dbReference type="SAM" id="Phobius"/>
    </source>
</evidence>
<keyword evidence="11" id="KW-0812">Transmembrane</keyword>
<comment type="caution">
    <text evidence="12">The sequence shown here is derived from an EMBL/GenBank/DDBJ whole genome shotgun (WGS) entry which is preliminary data.</text>
</comment>
<dbReference type="InterPro" id="IPR048254">
    <property type="entry name" value="CDP_ALCOHOL_P_TRANSF_CS"/>
</dbReference>
<feature type="region of interest" description="Disordered" evidence="10">
    <location>
        <begin position="516"/>
        <end position="537"/>
    </location>
</feature>
<dbReference type="PROSITE" id="PS00379">
    <property type="entry name" value="CDP_ALCOHOL_P_TRANSF"/>
    <property type="match status" value="1"/>
</dbReference>
<comment type="similarity">
    <text evidence="3">In the N-terminal section; belongs to the MobA family.</text>
</comment>